<evidence type="ECO:0000313" key="3">
    <source>
        <dbReference type="EMBL" id="KAB2636435.1"/>
    </source>
</evidence>
<proteinExistence type="predicted"/>
<organism evidence="3 4">
    <name type="scientific">Pyrus ussuriensis x Pyrus communis</name>
    <dbReference type="NCBI Taxonomy" id="2448454"/>
    <lineage>
        <taxon>Eukaryota</taxon>
        <taxon>Viridiplantae</taxon>
        <taxon>Streptophyta</taxon>
        <taxon>Embryophyta</taxon>
        <taxon>Tracheophyta</taxon>
        <taxon>Spermatophyta</taxon>
        <taxon>Magnoliopsida</taxon>
        <taxon>eudicotyledons</taxon>
        <taxon>Gunneridae</taxon>
        <taxon>Pentapetalae</taxon>
        <taxon>rosids</taxon>
        <taxon>fabids</taxon>
        <taxon>Rosales</taxon>
        <taxon>Rosaceae</taxon>
        <taxon>Amygdaloideae</taxon>
        <taxon>Maleae</taxon>
        <taxon>Pyrus</taxon>
    </lineage>
</organism>
<name>A0A5N5I8H3_9ROSA</name>
<keyword evidence="1" id="KW-0812">Transmembrane</keyword>
<evidence type="ECO:0000256" key="1">
    <source>
        <dbReference type="SAM" id="Phobius"/>
    </source>
</evidence>
<dbReference type="EMBL" id="SMOL01000004">
    <property type="protein sequence ID" value="KAB2636435.1"/>
    <property type="molecule type" value="Genomic_DNA"/>
</dbReference>
<protein>
    <submittedName>
        <fullName evidence="3">Uncharacterized protein</fullName>
    </submittedName>
</protein>
<accession>A0A5N5I8H3</accession>
<keyword evidence="1" id="KW-0472">Membrane</keyword>
<keyword evidence="1" id="KW-1133">Transmembrane helix</keyword>
<dbReference type="EMBL" id="SMOL01000015">
    <property type="protein sequence ID" value="KAB2634918.1"/>
    <property type="molecule type" value="Genomic_DNA"/>
</dbReference>
<sequence length="135" mass="15433">MEPNADRGFFERINLEGKNTGASFSIRPGIGAESHSSDCCCINIYINNNVQGANSSVLHGSCVKMKDPGVYLFFGDVKFSKSFLLRTNKAKRKRKKKRKETLSGSKQLGFWPTFLFVFLPFLYFFHCFVHNCLRF</sequence>
<comment type="caution">
    <text evidence="3">The sequence shown here is derived from an EMBL/GenBank/DDBJ whole genome shotgun (WGS) entry which is preliminary data.</text>
</comment>
<dbReference type="Proteomes" id="UP000327157">
    <property type="component" value="Chromosome 5"/>
</dbReference>
<feature type="transmembrane region" description="Helical" evidence="1">
    <location>
        <begin position="108"/>
        <end position="126"/>
    </location>
</feature>
<evidence type="ECO:0000313" key="2">
    <source>
        <dbReference type="EMBL" id="KAB2634918.1"/>
    </source>
</evidence>
<evidence type="ECO:0000313" key="4">
    <source>
        <dbReference type="Proteomes" id="UP000327157"/>
    </source>
</evidence>
<reference evidence="3 4" key="1">
    <citation type="submission" date="2019-09" db="EMBL/GenBank/DDBJ databases">
        <authorList>
            <person name="Ou C."/>
        </authorList>
    </citation>
    <scope>NUCLEOTIDE SEQUENCE [LARGE SCALE GENOMIC DNA]</scope>
    <source>
        <strain evidence="3">S2</strain>
        <tissue evidence="3">Leaf</tissue>
    </source>
</reference>
<dbReference type="OrthoDB" id="1627728at2759"/>
<reference evidence="3 4" key="3">
    <citation type="submission" date="2019-11" db="EMBL/GenBank/DDBJ databases">
        <title>A de novo genome assembly of a pear dwarfing rootstock.</title>
        <authorList>
            <person name="Wang F."/>
            <person name="Wang J."/>
            <person name="Li S."/>
            <person name="Zhang Y."/>
            <person name="Fang M."/>
            <person name="Ma L."/>
            <person name="Zhao Y."/>
            <person name="Jiang S."/>
        </authorList>
    </citation>
    <scope>NUCLEOTIDE SEQUENCE [LARGE SCALE GENOMIC DNA]</scope>
    <source>
        <strain evidence="3">S2</strain>
        <tissue evidence="3">Leaf</tissue>
    </source>
</reference>
<dbReference type="AlphaFoldDB" id="A0A5N5I8H3"/>
<keyword evidence="4" id="KW-1185">Reference proteome</keyword>
<gene>
    <name evidence="3" type="ORF">D8674_026969</name>
    <name evidence="2" type="ORF">D8674_036500</name>
</gene>
<reference evidence="4" key="2">
    <citation type="submission" date="2019-10" db="EMBL/GenBank/DDBJ databases">
        <title>A de novo genome assembly of a pear dwarfing rootstock.</title>
        <authorList>
            <person name="Wang F."/>
            <person name="Wang J."/>
            <person name="Li S."/>
            <person name="Zhang Y."/>
            <person name="Fang M."/>
            <person name="Ma L."/>
            <person name="Zhao Y."/>
            <person name="Jiang S."/>
        </authorList>
    </citation>
    <scope>NUCLEOTIDE SEQUENCE [LARGE SCALE GENOMIC DNA]</scope>
</reference>